<evidence type="ECO:0000313" key="1">
    <source>
        <dbReference type="EMBL" id="SDM78023.1"/>
    </source>
</evidence>
<proteinExistence type="predicted"/>
<dbReference type="EMBL" id="LT629701">
    <property type="protein sequence ID" value="SDM78023.1"/>
    <property type="molecule type" value="Genomic_DNA"/>
</dbReference>
<dbReference type="AlphaFoldDB" id="A0A1G9W106"/>
<sequence>MKNANGFGAPLRLVVILSQTDPGYARAVGKHVT</sequence>
<dbReference type="Proteomes" id="UP000183376">
    <property type="component" value="Chromosome I"/>
</dbReference>
<accession>A0A1G9W106</accession>
<protein>
    <submittedName>
        <fullName evidence="1">Uncharacterized protein</fullName>
    </submittedName>
</protein>
<reference evidence="1 2" key="1">
    <citation type="submission" date="2016-10" db="EMBL/GenBank/DDBJ databases">
        <authorList>
            <person name="de Groot N.N."/>
        </authorList>
    </citation>
    <scope>NUCLEOTIDE SEQUENCE [LARGE SCALE GENOMIC DNA]</scope>
    <source>
        <strain evidence="1 2">DSM 44149</strain>
    </source>
</reference>
<gene>
    <name evidence="1" type="ORF">SAMN04489726_3335</name>
</gene>
<organism evidence="1 2">
    <name type="scientific">Allokutzneria albata</name>
    <name type="common">Kibdelosporangium albatum</name>
    <dbReference type="NCBI Taxonomy" id="211114"/>
    <lineage>
        <taxon>Bacteria</taxon>
        <taxon>Bacillati</taxon>
        <taxon>Actinomycetota</taxon>
        <taxon>Actinomycetes</taxon>
        <taxon>Pseudonocardiales</taxon>
        <taxon>Pseudonocardiaceae</taxon>
        <taxon>Allokutzneria</taxon>
    </lineage>
</organism>
<evidence type="ECO:0000313" key="2">
    <source>
        <dbReference type="Proteomes" id="UP000183376"/>
    </source>
</evidence>
<name>A0A1G9W106_ALLAB</name>
<keyword evidence="2" id="KW-1185">Reference proteome</keyword>